<reference evidence="1" key="1">
    <citation type="submission" date="2020-03" db="EMBL/GenBank/DDBJ databases">
        <title>A transcriptome and proteome of the tick Rhipicephalus microplus shaped by the genetic composition of its hosts and developmental stage.</title>
        <authorList>
            <person name="Garcia G.R."/>
            <person name="Ribeiro J.M.C."/>
            <person name="Maruyama S.R."/>
            <person name="Gardinasse L.G."/>
            <person name="Nelson K."/>
            <person name="Ferreira B.R."/>
            <person name="Andrade T.G."/>
            <person name="Santos I.K.F.M."/>
        </authorList>
    </citation>
    <scope>NUCLEOTIDE SEQUENCE</scope>
    <source>
        <strain evidence="1">NSGR</strain>
        <tissue evidence="1">Salivary glands</tissue>
    </source>
</reference>
<protein>
    <submittedName>
        <fullName evidence="1">Uncharacterized protein</fullName>
    </submittedName>
</protein>
<evidence type="ECO:0000313" key="1">
    <source>
        <dbReference type="EMBL" id="NIE49882.1"/>
    </source>
</evidence>
<accession>A0A6G5AFW4</accession>
<organism evidence="1">
    <name type="scientific">Rhipicephalus microplus</name>
    <name type="common">Cattle tick</name>
    <name type="synonym">Boophilus microplus</name>
    <dbReference type="NCBI Taxonomy" id="6941"/>
    <lineage>
        <taxon>Eukaryota</taxon>
        <taxon>Metazoa</taxon>
        <taxon>Ecdysozoa</taxon>
        <taxon>Arthropoda</taxon>
        <taxon>Chelicerata</taxon>
        <taxon>Arachnida</taxon>
        <taxon>Acari</taxon>
        <taxon>Parasitiformes</taxon>
        <taxon>Ixodida</taxon>
        <taxon>Ixodoidea</taxon>
        <taxon>Ixodidae</taxon>
        <taxon>Rhipicephalinae</taxon>
        <taxon>Rhipicephalus</taxon>
        <taxon>Boophilus</taxon>
    </lineage>
</organism>
<proteinExistence type="predicted"/>
<dbReference type="EMBL" id="GIKN01007609">
    <property type="protein sequence ID" value="NIE49882.1"/>
    <property type="molecule type" value="Transcribed_RNA"/>
</dbReference>
<sequence length="108" mass="12695">MYTMYTNTIQGFIKYQSTFMKRQCTSIVHCDICINSAALIANSTDLNVILIVAFYTHFPALLASTLHHRSYYFYLTIPHKPLYLLFAYHQTCIQFTYTCLKTMKYHLT</sequence>
<name>A0A6G5AFW4_RHIMP</name>
<dbReference type="AlphaFoldDB" id="A0A6G5AFW4"/>